<dbReference type="EMBL" id="JAOB01000069">
    <property type="protein sequence ID" value="EUA23604.1"/>
    <property type="molecule type" value="Genomic_DNA"/>
</dbReference>
<dbReference type="SUPFAM" id="SSF56801">
    <property type="entry name" value="Acetyl-CoA synthetase-like"/>
    <property type="match status" value="1"/>
</dbReference>
<dbReference type="AlphaFoldDB" id="X7ZWG9"/>
<dbReference type="PANTHER" id="PTHR43767">
    <property type="entry name" value="LONG-CHAIN-FATTY-ACID--COA LIGASE"/>
    <property type="match status" value="1"/>
</dbReference>
<dbReference type="PATRIC" id="fig|1299334.3.peg.7404"/>
<sequence length="150" mass="16580">MVGELVNTAGAGRFEGYYNDPEATAQRMAGGAYHSGDLAYRDERGYVYFAGRLGDWLRVDGENLGTAPIERVLARYPDVTEVAVYAVPDPPSATRSWRPWCWRRERNSTPTSFAPFWPSSPISDPSSGRRMSGSAARCRVPRPSRCSNAS</sequence>
<name>X7ZWG9_MYCXE</name>
<comment type="caution">
    <text evidence="2">The sequence shown here is derived from an EMBL/GenBank/DDBJ whole genome shotgun (WGS) entry which is preliminary data.</text>
</comment>
<dbReference type="GO" id="GO:0016878">
    <property type="term" value="F:acid-thiol ligase activity"/>
    <property type="evidence" value="ECO:0007669"/>
    <property type="project" value="UniProtKB-ARBA"/>
</dbReference>
<accession>X7ZWG9</accession>
<feature type="compositionally biased region" description="Low complexity" evidence="1">
    <location>
        <begin position="126"/>
        <end position="138"/>
    </location>
</feature>
<dbReference type="InterPro" id="IPR045851">
    <property type="entry name" value="AMP-bd_C_sf"/>
</dbReference>
<dbReference type="InterPro" id="IPR050237">
    <property type="entry name" value="ATP-dep_AMP-bd_enzyme"/>
</dbReference>
<dbReference type="Gene3D" id="3.30.300.30">
    <property type="match status" value="1"/>
</dbReference>
<reference evidence="2" key="1">
    <citation type="submission" date="2014-01" db="EMBL/GenBank/DDBJ databases">
        <authorList>
            <person name="Brown-Elliot B."/>
            <person name="Wallace R."/>
            <person name="Lenaerts A."/>
            <person name="Ordway D."/>
            <person name="DeGroote M.A."/>
            <person name="Parker T."/>
            <person name="Sizemore C."/>
            <person name="Tallon L.J."/>
            <person name="Sadzewicz L.K."/>
            <person name="Sengamalay N."/>
            <person name="Fraser C.M."/>
            <person name="Hine E."/>
            <person name="Shefchek K.A."/>
            <person name="Das S.P."/>
            <person name="Tettelin H."/>
        </authorList>
    </citation>
    <scope>NUCLEOTIDE SEQUENCE [LARGE SCALE GENOMIC DNA]</scope>
    <source>
        <strain evidence="2">4042</strain>
    </source>
</reference>
<organism evidence="2">
    <name type="scientific">Mycobacterium xenopi 4042</name>
    <dbReference type="NCBI Taxonomy" id="1299334"/>
    <lineage>
        <taxon>Bacteria</taxon>
        <taxon>Bacillati</taxon>
        <taxon>Actinomycetota</taxon>
        <taxon>Actinomycetes</taxon>
        <taxon>Mycobacteriales</taxon>
        <taxon>Mycobacteriaceae</taxon>
        <taxon>Mycobacterium</taxon>
    </lineage>
</organism>
<dbReference type="Gene3D" id="2.30.38.10">
    <property type="entry name" value="Luciferase, Domain 3"/>
    <property type="match status" value="1"/>
</dbReference>
<proteinExistence type="predicted"/>
<evidence type="ECO:0000313" key="2">
    <source>
        <dbReference type="EMBL" id="EUA23604.1"/>
    </source>
</evidence>
<feature type="region of interest" description="Disordered" evidence="1">
    <location>
        <begin position="108"/>
        <end position="150"/>
    </location>
</feature>
<evidence type="ECO:0000256" key="1">
    <source>
        <dbReference type="SAM" id="MobiDB-lite"/>
    </source>
</evidence>
<gene>
    <name evidence="2" type="ORF">I553_5452</name>
</gene>
<dbReference type="PANTHER" id="PTHR43767:SF1">
    <property type="entry name" value="NONRIBOSOMAL PEPTIDE SYNTHASE PES1 (EUROFUNG)-RELATED"/>
    <property type="match status" value="1"/>
</dbReference>
<protein>
    <submittedName>
        <fullName evidence="2">AMP-binding enzyme family protein</fullName>
    </submittedName>
</protein>